<evidence type="ECO:0000313" key="2">
    <source>
        <dbReference type="Proteomes" id="UP000322000"/>
    </source>
</evidence>
<dbReference type="PROSITE" id="PS50815">
    <property type="entry name" value="HORMA"/>
    <property type="match status" value="1"/>
</dbReference>
<organism evidence="2 3">
    <name type="scientific">Trichoplusia ni</name>
    <name type="common">Cabbage looper</name>
    <dbReference type="NCBI Taxonomy" id="7111"/>
    <lineage>
        <taxon>Eukaryota</taxon>
        <taxon>Metazoa</taxon>
        <taxon>Ecdysozoa</taxon>
        <taxon>Arthropoda</taxon>
        <taxon>Hexapoda</taxon>
        <taxon>Insecta</taxon>
        <taxon>Pterygota</taxon>
        <taxon>Neoptera</taxon>
        <taxon>Endopterygota</taxon>
        <taxon>Lepidoptera</taxon>
        <taxon>Glossata</taxon>
        <taxon>Ditrysia</taxon>
        <taxon>Noctuoidea</taxon>
        <taxon>Noctuidae</taxon>
        <taxon>Plusiinae</taxon>
        <taxon>Trichoplusia</taxon>
    </lineage>
</organism>
<dbReference type="PANTHER" id="PTHR11842:SF10">
    <property type="entry name" value="MITOTIC SPINDLE ASSEMBLY CHECKPOINT PROTEIN MAD2B"/>
    <property type="match status" value="1"/>
</dbReference>
<dbReference type="FunCoup" id="A0A7E5WG90">
    <property type="interactions" value="110"/>
</dbReference>
<feature type="domain" description="HORMA" evidence="1">
    <location>
        <begin position="4"/>
        <end position="190"/>
    </location>
</feature>
<dbReference type="InterPro" id="IPR003511">
    <property type="entry name" value="HORMA_dom"/>
</dbReference>
<dbReference type="AlphaFoldDB" id="A0A7E5WG90"/>
<evidence type="ECO:0000259" key="1">
    <source>
        <dbReference type="PROSITE" id="PS50815"/>
    </source>
</evidence>
<proteinExistence type="predicted"/>
<keyword evidence="2" id="KW-1185">Reference proteome</keyword>
<dbReference type="OrthoDB" id="21254at2759"/>
<dbReference type="GeneID" id="113502001"/>
<dbReference type="InterPro" id="IPR045091">
    <property type="entry name" value="Mad2-like"/>
</dbReference>
<protein>
    <submittedName>
        <fullName evidence="3">Mitotic spindle assembly checkpoint protein MAD2B-like</fullName>
    </submittedName>
</protein>
<dbReference type="KEGG" id="tnl:113502001"/>
<dbReference type="InterPro" id="IPR036570">
    <property type="entry name" value="HORMA_dom_sf"/>
</dbReference>
<dbReference type="RefSeq" id="XP_026739151.1">
    <property type="nucleotide sequence ID" value="XM_026883350.1"/>
</dbReference>
<sequence>MIDPCILDITLEFLSVAFHSILYYASVYPKSIFETRKKYNIIVYRSVHPQVNEYIDTTLKKIEQCFIEDRLDCVQFAVLDANFKTIFTYVFQFGNLSDPNEPIDPYLVQCEMNLRAFCLKLSSLKCFFNDMPQSSSFSINIHTNDDAPLVLDSNFEIFPVEERYETRVENNKVVPIKTLTIKNHSIESVLEFE</sequence>
<dbReference type="Gene3D" id="3.30.900.10">
    <property type="entry name" value="HORMA domain"/>
    <property type="match status" value="1"/>
</dbReference>
<dbReference type="SUPFAM" id="SSF56019">
    <property type="entry name" value="The spindle assembly checkpoint protein mad2"/>
    <property type="match status" value="1"/>
</dbReference>
<gene>
    <name evidence="3" type="primary">LOC113502001</name>
</gene>
<dbReference type="Proteomes" id="UP000322000">
    <property type="component" value="Chromosome 16"/>
</dbReference>
<dbReference type="InParanoid" id="A0A7E5WG90"/>
<dbReference type="PANTHER" id="PTHR11842">
    <property type="entry name" value="MITOTIC SPINDLE ASSEMBLY CHECKPOINT PROTEIN MAD2"/>
    <property type="match status" value="1"/>
</dbReference>
<dbReference type="GO" id="GO:0016035">
    <property type="term" value="C:zeta DNA polymerase complex"/>
    <property type="evidence" value="ECO:0007669"/>
    <property type="project" value="TreeGrafter"/>
</dbReference>
<evidence type="ECO:0000313" key="3">
    <source>
        <dbReference type="RefSeq" id="XP_026739151.1"/>
    </source>
</evidence>
<name>A0A7E5WG90_TRINI</name>
<accession>A0A7E5WG90</accession>
<reference evidence="3" key="1">
    <citation type="submission" date="2025-08" db="UniProtKB">
        <authorList>
            <consortium name="RefSeq"/>
        </authorList>
    </citation>
    <scope>IDENTIFICATION</scope>
</reference>